<dbReference type="RefSeq" id="WP_147286700.1">
    <property type="nucleotide sequence ID" value="NZ_CAJHAQ010000001.1"/>
</dbReference>
<protein>
    <submittedName>
        <fullName evidence="2">Uncharacterized protein</fullName>
    </submittedName>
</protein>
<organism evidence="2 3">
    <name type="scientific">Psychrobacter phenylpyruvicus</name>
    <dbReference type="NCBI Taxonomy" id="29432"/>
    <lineage>
        <taxon>Bacteria</taxon>
        <taxon>Pseudomonadati</taxon>
        <taxon>Pseudomonadota</taxon>
        <taxon>Gammaproteobacteria</taxon>
        <taxon>Moraxellales</taxon>
        <taxon>Moraxellaceae</taxon>
        <taxon>Psychrobacter</taxon>
    </lineage>
</organism>
<sequence>MANIQTDSEGNQSSGTLNFTTDTLTTKDIINTATNDQLNLGSSIGVGTGKQGQSINNVGLQVGHTAHEFESVTKATVGEGAIVTSDTSTGQDSLAGVNRDPFNTEIIIKDQQTAGLGVDANIDARVFTGAGRTQIADEQKDIGENTKTVGKITASSGLQAVATAGSFVQGKQSISQAINSAKVPARMAAVIANNPNVGAVIQAYKEGDYDGLLKSQEAIQVLVDSTGLSTDVIITTLTQKLQAKGATNSEIIAIDSALENRADVIKVVGHEVSHDYSVEDEWLADLAGIAADLNVSASMAANQDNIDKYRVHLDDGKDAVTQAENKGLLDANDERLAKAIEKDSGSIDYKTSLAQDVIHISRYWNRETLAEYQEIDERQAQFYAQGGVDAIKEYKESMVNAPQDMIDLVEAFRLDPIGTAISVGKAVAAMPKEYFELVDEIAFVNQFGNSDEDFYKLGKAEITVSMDIVSGFVSAGIALVVKKVGTKVVGIDLDFSNKRKNNNTDDNQLNTNKNKKQNDKGVGNKDLKPATEY</sequence>
<keyword evidence="3" id="KW-1185">Reference proteome</keyword>
<evidence type="ECO:0000313" key="3">
    <source>
        <dbReference type="Proteomes" id="UP000254123"/>
    </source>
</evidence>
<reference evidence="2 3" key="1">
    <citation type="submission" date="2018-06" db="EMBL/GenBank/DDBJ databases">
        <authorList>
            <consortium name="Pathogen Informatics"/>
            <person name="Doyle S."/>
        </authorList>
    </citation>
    <scope>NUCLEOTIDE SEQUENCE [LARGE SCALE GENOMIC DNA]</scope>
    <source>
        <strain evidence="2 3">NCTC10526</strain>
    </source>
</reference>
<dbReference type="EMBL" id="UGVC01000001">
    <property type="protein sequence ID" value="SUD90610.1"/>
    <property type="molecule type" value="Genomic_DNA"/>
</dbReference>
<proteinExistence type="predicted"/>
<evidence type="ECO:0000256" key="1">
    <source>
        <dbReference type="SAM" id="MobiDB-lite"/>
    </source>
</evidence>
<feature type="region of interest" description="Disordered" evidence="1">
    <location>
        <begin position="500"/>
        <end position="533"/>
    </location>
</feature>
<gene>
    <name evidence="2" type="ORF">NCTC10526_00946</name>
</gene>
<dbReference type="AlphaFoldDB" id="A0A379LJ21"/>
<accession>A0A379LJ21</accession>
<dbReference type="Proteomes" id="UP000254123">
    <property type="component" value="Unassembled WGS sequence"/>
</dbReference>
<feature type="compositionally biased region" description="Basic and acidic residues" evidence="1">
    <location>
        <begin position="516"/>
        <end position="533"/>
    </location>
</feature>
<evidence type="ECO:0000313" key="2">
    <source>
        <dbReference type="EMBL" id="SUD90610.1"/>
    </source>
</evidence>
<name>A0A379LJ21_9GAMM</name>